<evidence type="ECO:0000313" key="2">
    <source>
        <dbReference type="Proteomes" id="UP000828941"/>
    </source>
</evidence>
<sequence>MTTWKNIVKLIAVPEISGRNLVNQVGRFQPSLTTAVDDADDYTCEGLSSIGTSSVNPEAENSCIPSMSQIFNSGSAARWLQACSNVEEVGRVHAVVLKHLGDSVIYVGNNLISSYLRLGKLIQARRVFNGMSRRNTVTWTAIIDGYLSFGLDDEALMLFQDSTKHGVQANSKMFVCIMNLCSKRMDLELGKQIHACILKGIWRNLIVDSAVVNFYAKCGEMSSAFRIFDRMANRDVVCWTTMITACSQQGFEYEAFSILSQMLGDGLFPNEYTVSGALKACGGIKAIKLGRQIHGAIVKKICRTDVFVGTSLVDMYAKCGEITDAKQLFDRMRIRNTATWTSIISGYARNRLGEEAINLFRVMKRQKVHVNRLTIVSVLMACGSIKASLIGKEIHAQIIKSIIHANLHIESTLVWFYCKCKEYQDAIKVLQHMPSRDVVSWTAIISGCTHLGHEPEALQFLKEMMEEGVLPNSYTYSSVLKACAKLEALMQGQLIHSYASKTPALSNVFVSSALIYMYAKCGYVSEAFQVFDNMPERNLVSWKAMIMAYARNGHCNEALKLMYRMQEEGFEVDDYVLATVLTACGDIELEPSSSYQLQSS</sequence>
<comment type="caution">
    <text evidence="1">The sequence shown here is derived from an EMBL/GenBank/DDBJ whole genome shotgun (WGS) entry which is preliminary data.</text>
</comment>
<evidence type="ECO:0000313" key="1">
    <source>
        <dbReference type="EMBL" id="KAI4354636.1"/>
    </source>
</evidence>
<proteinExistence type="predicted"/>
<dbReference type="Proteomes" id="UP000828941">
    <property type="component" value="Chromosome 2"/>
</dbReference>
<gene>
    <name evidence="1" type="ORF">L6164_003484</name>
</gene>
<dbReference type="EMBL" id="CM039427">
    <property type="protein sequence ID" value="KAI4354636.1"/>
    <property type="molecule type" value="Genomic_DNA"/>
</dbReference>
<organism evidence="1 2">
    <name type="scientific">Bauhinia variegata</name>
    <name type="common">Purple orchid tree</name>
    <name type="synonym">Phanera variegata</name>
    <dbReference type="NCBI Taxonomy" id="167791"/>
    <lineage>
        <taxon>Eukaryota</taxon>
        <taxon>Viridiplantae</taxon>
        <taxon>Streptophyta</taxon>
        <taxon>Embryophyta</taxon>
        <taxon>Tracheophyta</taxon>
        <taxon>Spermatophyta</taxon>
        <taxon>Magnoliopsida</taxon>
        <taxon>eudicotyledons</taxon>
        <taxon>Gunneridae</taxon>
        <taxon>Pentapetalae</taxon>
        <taxon>rosids</taxon>
        <taxon>fabids</taxon>
        <taxon>Fabales</taxon>
        <taxon>Fabaceae</taxon>
        <taxon>Cercidoideae</taxon>
        <taxon>Cercideae</taxon>
        <taxon>Bauhiniinae</taxon>
        <taxon>Bauhinia</taxon>
    </lineage>
</organism>
<protein>
    <submittedName>
        <fullName evidence="1">Uncharacterized protein</fullName>
    </submittedName>
</protein>
<name>A0ACB9Q1G2_BAUVA</name>
<accession>A0ACB9Q1G2</accession>
<keyword evidence="2" id="KW-1185">Reference proteome</keyword>
<reference evidence="1 2" key="1">
    <citation type="journal article" date="2022" name="DNA Res.">
        <title>Chromosomal-level genome assembly of the orchid tree Bauhinia variegata (Leguminosae; Cercidoideae) supports the allotetraploid origin hypothesis of Bauhinia.</title>
        <authorList>
            <person name="Zhong Y."/>
            <person name="Chen Y."/>
            <person name="Zheng D."/>
            <person name="Pang J."/>
            <person name="Liu Y."/>
            <person name="Luo S."/>
            <person name="Meng S."/>
            <person name="Qian L."/>
            <person name="Wei D."/>
            <person name="Dai S."/>
            <person name="Zhou R."/>
        </authorList>
    </citation>
    <scope>NUCLEOTIDE SEQUENCE [LARGE SCALE GENOMIC DNA]</scope>
    <source>
        <strain evidence="1">BV-YZ2020</strain>
    </source>
</reference>